<keyword evidence="5 10" id="KW-0812">Transmembrane</keyword>
<evidence type="ECO:0000256" key="2">
    <source>
        <dbReference type="ARBA" id="ARBA00010323"/>
    </source>
</evidence>
<feature type="transmembrane region" description="Helical" evidence="10">
    <location>
        <begin position="132"/>
        <end position="151"/>
    </location>
</feature>
<evidence type="ECO:0000313" key="11">
    <source>
        <dbReference type="EMBL" id="SHE32189.1"/>
    </source>
</evidence>
<dbReference type="InterPro" id="IPR024194">
    <property type="entry name" value="Ac/AlaTfrase_AlgI/DltB"/>
</dbReference>
<comment type="similarity">
    <text evidence="2 9">Belongs to the membrane-bound acyltransferase family.</text>
</comment>
<evidence type="ECO:0000256" key="5">
    <source>
        <dbReference type="ARBA" id="ARBA00022692"/>
    </source>
</evidence>
<feature type="transmembrane region" description="Helical" evidence="10">
    <location>
        <begin position="220"/>
        <end position="245"/>
    </location>
</feature>
<sequence length="387" mass="45439">MSFYTDFIFFLWLLILLIPAFVLGIREKSLRIYTAVSSLFIIWLVLRGDLRQLAFLALFYVLQLHIVKIYLRLRRIYGRNAVIYGHFILLSLLPLILCKLSGILPFHLFNFLGISYLTFKGLQIIIETYDGVIQEIDVLSFTSFLLFFPAISSGPIDRSRRFGEDYNRTLSRTEYLEMAGRGLEKILLGMVYKFVLAALLHEGVDYFVSGSGWYEVAAYAYFYGFYMFFDFAGYSLMAIGTSYFFGIKTPENFNKPFISRDMKEFWDRWHITLSHWFRDFIFSRFMMKSIRKKWFSTRLQGAAAGFIVNMLIMGMWHGISLSYLCYGLYHGCLLAATEVYQKKSKFYKKYKKSVWYQGVSWIITLQLVMFGFLIFSGRFLELVQGLQ</sequence>
<dbReference type="PANTHER" id="PTHR13285">
    <property type="entry name" value="ACYLTRANSFERASE"/>
    <property type="match status" value="1"/>
</dbReference>
<dbReference type="Pfam" id="PF03062">
    <property type="entry name" value="MBOAT"/>
    <property type="match status" value="1"/>
</dbReference>
<evidence type="ECO:0000256" key="7">
    <source>
        <dbReference type="ARBA" id="ARBA00023136"/>
    </source>
</evidence>
<dbReference type="InterPro" id="IPR004299">
    <property type="entry name" value="MBOAT_fam"/>
</dbReference>
<keyword evidence="6 10" id="KW-1133">Transmembrane helix</keyword>
<organism evidence="11 12">
    <name type="scientific">Lactonifactor longoviformis DSM 17459</name>
    <dbReference type="NCBI Taxonomy" id="1122155"/>
    <lineage>
        <taxon>Bacteria</taxon>
        <taxon>Bacillati</taxon>
        <taxon>Bacillota</taxon>
        <taxon>Clostridia</taxon>
        <taxon>Eubacteriales</taxon>
        <taxon>Clostridiaceae</taxon>
        <taxon>Lactonifactor</taxon>
    </lineage>
</organism>
<feature type="transmembrane region" description="Helical" evidence="10">
    <location>
        <begin position="83"/>
        <end position="112"/>
    </location>
</feature>
<evidence type="ECO:0000313" key="12">
    <source>
        <dbReference type="Proteomes" id="UP000184245"/>
    </source>
</evidence>
<comment type="pathway">
    <text evidence="9">Cell wall biogenesis; lipoteichoic acid biosynthesis.</text>
</comment>
<feature type="transmembrane region" description="Helical" evidence="10">
    <location>
        <begin position="182"/>
        <end position="200"/>
    </location>
</feature>
<evidence type="ECO:0000256" key="4">
    <source>
        <dbReference type="ARBA" id="ARBA00022679"/>
    </source>
</evidence>
<evidence type="ECO:0000256" key="1">
    <source>
        <dbReference type="ARBA" id="ARBA00004651"/>
    </source>
</evidence>
<dbReference type="AlphaFoldDB" id="A0A1M4SJ32"/>
<gene>
    <name evidence="11" type="ORF">SAMN02745158_00125</name>
</gene>
<dbReference type="STRING" id="1122155.SAMN02745158_00125"/>
<keyword evidence="12" id="KW-1185">Reference proteome</keyword>
<accession>A0A1M4SJ32</accession>
<keyword evidence="4 9" id="KW-0808">Transferase</keyword>
<dbReference type="InterPro" id="IPR051085">
    <property type="entry name" value="MB_O-acyltransferase"/>
</dbReference>
<keyword evidence="7 9" id="KW-0472">Membrane</keyword>
<feature type="transmembrane region" description="Helical" evidence="10">
    <location>
        <begin position="294"/>
        <end position="315"/>
    </location>
</feature>
<dbReference type="GO" id="GO:0016746">
    <property type="term" value="F:acyltransferase activity"/>
    <property type="evidence" value="ECO:0007669"/>
    <property type="project" value="UniProtKB-KW"/>
</dbReference>
<dbReference type="Proteomes" id="UP000184245">
    <property type="component" value="Unassembled WGS sequence"/>
</dbReference>
<protein>
    <recommendedName>
        <fullName evidence="9">Teichoic acid D-alanyltransferase</fullName>
        <ecNumber evidence="9">2.3.1.-</ecNumber>
    </recommendedName>
</protein>
<dbReference type="OrthoDB" id="9805788at2"/>
<evidence type="ECO:0000256" key="6">
    <source>
        <dbReference type="ARBA" id="ARBA00022989"/>
    </source>
</evidence>
<dbReference type="PIRSF" id="PIRSF500216">
    <property type="entry name" value="DltB"/>
    <property type="match status" value="1"/>
</dbReference>
<feature type="transmembrane region" description="Helical" evidence="10">
    <location>
        <begin position="321"/>
        <end position="340"/>
    </location>
</feature>
<dbReference type="EC" id="2.3.1.-" evidence="9"/>
<keyword evidence="3 9" id="KW-1003">Cell membrane</keyword>
<feature type="transmembrane region" description="Helical" evidence="10">
    <location>
        <begin position="6"/>
        <end position="23"/>
    </location>
</feature>
<evidence type="ECO:0000256" key="3">
    <source>
        <dbReference type="ARBA" id="ARBA00022475"/>
    </source>
</evidence>
<dbReference type="PIRSF" id="PIRSF016636">
    <property type="entry name" value="AlgI_DltB"/>
    <property type="match status" value="1"/>
</dbReference>
<dbReference type="PANTHER" id="PTHR13285:SF23">
    <property type="entry name" value="TEICHOIC ACID D-ALANYLTRANSFERASE"/>
    <property type="match status" value="1"/>
</dbReference>
<dbReference type="EMBL" id="FQVI01000001">
    <property type="protein sequence ID" value="SHE32189.1"/>
    <property type="molecule type" value="Genomic_DNA"/>
</dbReference>
<dbReference type="InterPro" id="IPR024024">
    <property type="entry name" value="DltB"/>
</dbReference>
<evidence type="ECO:0000256" key="8">
    <source>
        <dbReference type="ARBA" id="ARBA00023315"/>
    </source>
</evidence>
<evidence type="ECO:0000256" key="9">
    <source>
        <dbReference type="PIRNR" id="PIRNR016636"/>
    </source>
</evidence>
<feature type="transmembrane region" description="Helical" evidence="10">
    <location>
        <begin position="361"/>
        <end position="380"/>
    </location>
</feature>
<name>A0A1M4SJ32_9CLOT</name>
<evidence type="ECO:0000256" key="10">
    <source>
        <dbReference type="SAM" id="Phobius"/>
    </source>
</evidence>
<comment type="function">
    <text evidence="9">O-acyltransferase that catalyzes D-alanylation of both teichoic acid and lipoteichoic acid (LTA). D-alanylation of LTA plays an important role in modulating the properties of the cell wall in Gram-positive bacteria, influencing the net charge of the cell wall. Catalyzes D-alanylation from DltC carrier protein.</text>
</comment>
<proteinExistence type="inferred from homology"/>
<dbReference type="UniPathway" id="UPA00556"/>
<keyword evidence="8 9" id="KW-0012">Acyltransferase</keyword>
<dbReference type="GO" id="GO:0005886">
    <property type="term" value="C:plasma membrane"/>
    <property type="evidence" value="ECO:0007669"/>
    <property type="project" value="UniProtKB-SubCell"/>
</dbReference>
<reference evidence="11 12" key="1">
    <citation type="submission" date="2016-11" db="EMBL/GenBank/DDBJ databases">
        <authorList>
            <person name="Jaros S."/>
            <person name="Januszkiewicz K."/>
            <person name="Wedrychowicz H."/>
        </authorList>
    </citation>
    <scope>NUCLEOTIDE SEQUENCE [LARGE SCALE GENOMIC DNA]</scope>
    <source>
        <strain evidence="11 12">DSM 17459</strain>
    </source>
</reference>
<dbReference type="RefSeq" id="WP_072848239.1">
    <property type="nucleotide sequence ID" value="NZ_FQVI01000001.1"/>
</dbReference>
<dbReference type="NCBIfam" id="TIGR04091">
    <property type="entry name" value="LTA_dltB"/>
    <property type="match status" value="1"/>
</dbReference>
<comment type="subcellular location">
    <subcellularLocation>
        <location evidence="1">Cell membrane</location>
        <topology evidence="1">Multi-pass membrane protein</topology>
    </subcellularLocation>
</comment>
<dbReference type="GO" id="GO:0070395">
    <property type="term" value="P:lipoteichoic acid biosynthetic process"/>
    <property type="evidence" value="ECO:0007669"/>
    <property type="project" value="UniProtKB-UniRule"/>
</dbReference>